<keyword evidence="2" id="KW-1185">Reference proteome</keyword>
<proteinExistence type="predicted"/>
<protein>
    <submittedName>
        <fullName evidence="1">Formamidopyrimidine-DNA glycosylase</fullName>
    </submittedName>
</protein>
<dbReference type="EMBL" id="FNCC01000022">
    <property type="protein sequence ID" value="SDH45227.1"/>
    <property type="molecule type" value="Genomic_DNA"/>
</dbReference>
<name>A0A1G8CIF7_9PSEU</name>
<feature type="non-terminal residue" evidence="1">
    <location>
        <position position="1"/>
    </location>
</feature>
<evidence type="ECO:0000313" key="1">
    <source>
        <dbReference type="EMBL" id="SDH45227.1"/>
    </source>
</evidence>
<dbReference type="Proteomes" id="UP000199623">
    <property type="component" value="Unassembled WGS sequence"/>
</dbReference>
<evidence type="ECO:0000313" key="2">
    <source>
        <dbReference type="Proteomes" id="UP000199623"/>
    </source>
</evidence>
<gene>
    <name evidence="1" type="ORF">SAMN05216553_12293</name>
</gene>
<sequence>SFADKAFQYCPTCQTGGKPLADRRLSRLLK</sequence>
<dbReference type="AlphaFoldDB" id="A0A1G8CIF7"/>
<organism evidence="1 2">
    <name type="scientific">Lentzea fradiae</name>
    <dbReference type="NCBI Taxonomy" id="200378"/>
    <lineage>
        <taxon>Bacteria</taxon>
        <taxon>Bacillati</taxon>
        <taxon>Actinomycetota</taxon>
        <taxon>Actinomycetes</taxon>
        <taxon>Pseudonocardiales</taxon>
        <taxon>Pseudonocardiaceae</taxon>
        <taxon>Lentzea</taxon>
    </lineage>
</organism>
<reference evidence="2" key="1">
    <citation type="submission" date="2016-10" db="EMBL/GenBank/DDBJ databases">
        <authorList>
            <person name="Varghese N."/>
            <person name="Submissions S."/>
        </authorList>
    </citation>
    <scope>NUCLEOTIDE SEQUENCE [LARGE SCALE GENOMIC DNA]</scope>
    <source>
        <strain evidence="2">CGMCC 4.3506</strain>
    </source>
</reference>
<accession>A0A1G8CIF7</accession>